<dbReference type="PANTHER" id="PTHR43798">
    <property type="entry name" value="MONOACYLGLYCEROL LIPASE"/>
    <property type="match status" value="1"/>
</dbReference>
<dbReference type="GO" id="GO:0047372">
    <property type="term" value="F:monoacylglycerol lipase activity"/>
    <property type="evidence" value="ECO:0007669"/>
    <property type="project" value="TreeGrafter"/>
</dbReference>
<dbReference type="Gene3D" id="3.40.50.1820">
    <property type="entry name" value="alpha/beta hydrolase"/>
    <property type="match status" value="1"/>
</dbReference>
<feature type="domain" description="AB hydrolase-1" evidence="1">
    <location>
        <begin position="18"/>
        <end position="238"/>
    </location>
</feature>
<dbReference type="GO" id="GO:0046464">
    <property type="term" value="P:acylglycerol catabolic process"/>
    <property type="evidence" value="ECO:0007669"/>
    <property type="project" value="TreeGrafter"/>
</dbReference>
<dbReference type="EMBL" id="CAFBPA010000051">
    <property type="protein sequence ID" value="CAB5000669.1"/>
    <property type="molecule type" value="Genomic_DNA"/>
</dbReference>
<organism evidence="2">
    <name type="scientific">freshwater metagenome</name>
    <dbReference type="NCBI Taxonomy" id="449393"/>
    <lineage>
        <taxon>unclassified sequences</taxon>
        <taxon>metagenomes</taxon>
        <taxon>ecological metagenomes</taxon>
    </lineage>
</organism>
<dbReference type="InterPro" id="IPR000073">
    <property type="entry name" value="AB_hydrolase_1"/>
</dbReference>
<evidence type="ECO:0000313" key="2">
    <source>
        <dbReference type="EMBL" id="CAB5000669.1"/>
    </source>
</evidence>
<dbReference type="GO" id="GO:0016020">
    <property type="term" value="C:membrane"/>
    <property type="evidence" value="ECO:0007669"/>
    <property type="project" value="TreeGrafter"/>
</dbReference>
<dbReference type="InterPro" id="IPR029058">
    <property type="entry name" value="AB_hydrolase_fold"/>
</dbReference>
<proteinExistence type="predicted"/>
<accession>A0A6J7PB91</accession>
<name>A0A6J7PB91_9ZZZZ</name>
<dbReference type="SUPFAM" id="SSF53474">
    <property type="entry name" value="alpha/beta-Hydrolases"/>
    <property type="match status" value="1"/>
</dbReference>
<evidence type="ECO:0000259" key="1">
    <source>
        <dbReference type="Pfam" id="PF00561"/>
    </source>
</evidence>
<gene>
    <name evidence="2" type="ORF">UFOPK4043_00475</name>
</gene>
<dbReference type="Pfam" id="PF00561">
    <property type="entry name" value="Abhydrolase_1"/>
    <property type="match status" value="1"/>
</dbReference>
<protein>
    <submittedName>
        <fullName evidence="2">Unannotated protein</fullName>
    </submittedName>
</protein>
<dbReference type="AlphaFoldDB" id="A0A6J7PB91"/>
<dbReference type="InterPro" id="IPR050266">
    <property type="entry name" value="AB_hydrolase_sf"/>
</dbReference>
<reference evidence="2" key="1">
    <citation type="submission" date="2020-05" db="EMBL/GenBank/DDBJ databases">
        <authorList>
            <person name="Chiriac C."/>
            <person name="Salcher M."/>
            <person name="Ghai R."/>
            <person name="Kavagutti S V."/>
        </authorList>
    </citation>
    <scope>NUCLEOTIDE SEQUENCE</scope>
</reference>
<sequence length="255" mass="27454">MNGSLAVESSGDAPVRTRVLFLHALGVSGGVWEGVIAQLPDFLTWAPDLPGHGSKSTERNIRTVDEMADGIAKELNGEQVHLIGMSLGGLVAQSLAARYPNLVSKLVLVDTVAVYPIAMKSMWLDRSVSAPLEGMSNIAVATLSLWFTSQYLTANDTTVREVRKALLETDVDGYSMACKVLAEADTRSLVVDITAPTMVICGSDDGEPFTQAAEWFSSKISNSTVEWLPNLRHAGALEKPKEFAQLISSFLKLSD</sequence>
<dbReference type="PRINTS" id="PR00111">
    <property type="entry name" value="ABHYDROLASE"/>
</dbReference>
<dbReference type="PANTHER" id="PTHR43798:SF5">
    <property type="entry name" value="MONOACYLGLYCEROL LIPASE ABHD6"/>
    <property type="match status" value="1"/>
</dbReference>